<keyword evidence="2" id="KW-1185">Reference proteome</keyword>
<organism evidence="3">
    <name type="scientific">Gongylonema pulchrum</name>
    <dbReference type="NCBI Taxonomy" id="637853"/>
    <lineage>
        <taxon>Eukaryota</taxon>
        <taxon>Metazoa</taxon>
        <taxon>Ecdysozoa</taxon>
        <taxon>Nematoda</taxon>
        <taxon>Chromadorea</taxon>
        <taxon>Rhabditida</taxon>
        <taxon>Spirurina</taxon>
        <taxon>Spiruromorpha</taxon>
        <taxon>Spiruroidea</taxon>
        <taxon>Gongylonematidae</taxon>
        <taxon>Gongylonema</taxon>
    </lineage>
</organism>
<name>A0A183ECJ4_9BILA</name>
<evidence type="ECO:0000313" key="1">
    <source>
        <dbReference type="EMBL" id="VDN32257.1"/>
    </source>
</evidence>
<proteinExistence type="predicted"/>
<gene>
    <name evidence="1" type="ORF">GPUH_LOCUS18685</name>
</gene>
<dbReference type="WBParaSite" id="GPUH_0001871001-mRNA-1">
    <property type="protein sequence ID" value="GPUH_0001871001-mRNA-1"/>
    <property type="gene ID" value="GPUH_0001871001"/>
</dbReference>
<dbReference type="EMBL" id="UYRT01087171">
    <property type="protein sequence ID" value="VDN32257.1"/>
    <property type="molecule type" value="Genomic_DNA"/>
</dbReference>
<reference evidence="3" key="1">
    <citation type="submission" date="2016-06" db="UniProtKB">
        <authorList>
            <consortium name="WormBaseParasite"/>
        </authorList>
    </citation>
    <scope>IDENTIFICATION</scope>
</reference>
<dbReference type="Proteomes" id="UP000271098">
    <property type="component" value="Unassembled WGS sequence"/>
</dbReference>
<reference evidence="1 2" key="2">
    <citation type="submission" date="2018-11" db="EMBL/GenBank/DDBJ databases">
        <authorList>
            <consortium name="Pathogen Informatics"/>
        </authorList>
    </citation>
    <scope>NUCLEOTIDE SEQUENCE [LARGE SCALE GENOMIC DNA]</scope>
</reference>
<protein>
    <submittedName>
        <fullName evidence="1 3">Uncharacterized protein</fullName>
    </submittedName>
</protein>
<dbReference type="AlphaFoldDB" id="A0A183ECJ4"/>
<accession>A0A183ECJ4</accession>
<evidence type="ECO:0000313" key="2">
    <source>
        <dbReference type="Proteomes" id="UP000271098"/>
    </source>
</evidence>
<evidence type="ECO:0000313" key="3">
    <source>
        <dbReference type="WBParaSite" id="GPUH_0001871001-mRNA-1"/>
    </source>
</evidence>
<sequence length="195" mass="22184">MNPVVVEAWDTDAVPLLEVTVSLDFSMLLTRHCLREIPAQTFDYYTVPSYWHSAECRSRSVEASKFSADCNDIMSSVYPSGRRFATLQSFVPETDVRGIGDLKKEEGPAVGEYHHRLFQQHRSLDGMQSDEYRPSDIPTHLPLDISTTGVTPSQYVGASLSNPTTTNAYFWKQPTRYFFSRGQRLLRLITPDIRV</sequence>